<accession>A0A811TZ92</accession>
<dbReference type="InterPro" id="IPR001611">
    <property type="entry name" value="Leu-rich_rpt"/>
</dbReference>
<protein>
    <recommendedName>
        <fullName evidence="2">non-specific serine/threonine protein kinase</fullName>
        <ecNumber evidence="2">2.7.11.1</ecNumber>
    </recommendedName>
</protein>
<dbReference type="PANTHER" id="PTHR24198:SF169">
    <property type="entry name" value="NON-SPECIFIC SERINE_THREONINE PROTEIN KINASE"/>
    <property type="match status" value="1"/>
</dbReference>
<evidence type="ECO:0000256" key="6">
    <source>
        <dbReference type="ARBA" id="ARBA00022737"/>
    </source>
</evidence>
<comment type="catalytic activity">
    <reaction evidence="11">
        <text>L-threonyl-[protein] + ATP = O-phospho-L-threonyl-[protein] + ADP + H(+)</text>
        <dbReference type="Rhea" id="RHEA:46608"/>
        <dbReference type="Rhea" id="RHEA-COMP:11060"/>
        <dbReference type="Rhea" id="RHEA-COMP:11605"/>
        <dbReference type="ChEBI" id="CHEBI:15378"/>
        <dbReference type="ChEBI" id="CHEBI:30013"/>
        <dbReference type="ChEBI" id="CHEBI:30616"/>
        <dbReference type="ChEBI" id="CHEBI:61977"/>
        <dbReference type="ChEBI" id="CHEBI:456216"/>
        <dbReference type="EC" id="2.7.11.1"/>
    </reaction>
</comment>
<comment type="caution">
    <text evidence="17">The sequence shown here is derived from an EMBL/GenBank/DDBJ whole genome shotgun (WGS) entry which is preliminary data.</text>
</comment>
<dbReference type="GO" id="GO:0004674">
    <property type="term" value="F:protein serine/threonine kinase activity"/>
    <property type="evidence" value="ECO:0007669"/>
    <property type="project" value="UniProtKB-KW"/>
</dbReference>
<dbReference type="FunFam" id="3.30.70.1390:FF:000004">
    <property type="entry name" value="Leucine-rich repeat kinase, isoform C"/>
    <property type="match status" value="1"/>
</dbReference>
<evidence type="ECO:0000259" key="15">
    <source>
        <dbReference type="PROSITE" id="PS50011"/>
    </source>
</evidence>
<dbReference type="GO" id="GO:0005737">
    <property type="term" value="C:cytoplasm"/>
    <property type="evidence" value="ECO:0007669"/>
    <property type="project" value="UniProtKB-ARBA"/>
</dbReference>
<dbReference type="InterPro" id="IPR003591">
    <property type="entry name" value="Leu-rich_rpt_typical-subtyp"/>
</dbReference>
<keyword evidence="6" id="KW-0677">Repeat</keyword>
<evidence type="ECO:0000256" key="10">
    <source>
        <dbReference type="ARBA" id="ARBA00023043"/>
    </source>
</evidence>
<comment type="catalytic activity">
    <reaction evidence="12">
        <text>L-seryl-[protein] + ATP = O-phospho-L-seryl-[protein] + ADP + H(+)</text>
        <dbReference type="Rhea" id="RHEA:17989"/>
        <dbReference type="Rhea" id="RHEA-COMP:9863"/>
        <dbReference type="Rhea" id="RHEA-COMP:11604"/>
        <dbReference type="ChEBI" id="CHEBI:15378"/>
        <dbReference type="ChEBI" id="CHEBI:29999"/>
        <dbReference type="ChEBI" id="CHEBI:30616"/>
        <dbReference type="ChEBI" id="CHEBI:83421"/>
        <dbReference type="ChEBI" id="CHEBI:456216"/>
        <dbReference type="EC" id="2.7.11.1"/>
    </reaction>
</comment>
<dbReference type="GO" id="GO:0009966">
    <property type="term" value="P:regulation of signal transduction"/>
    <property type="evidence" value="ECO:0007669"/>
    <property type="project" value="UniProtKB-ARBA"/>
</dbReference>
<evidence type="ECO:0000256" key="8">
    <source>
        <dbReference type="ARBA" id="ARBA00022777"/>
    </source>
</evidence>
<dbReference type="Pfam" id="PF08477">
    <property type="entry name" value="Roc"/>
    <property type="match status" value="1"/>
</dbReference>
<evidence type="ECO:0000256" key="7">
    <source>
        <dbReference type="ARBA" id="ARBA00022741"/>
    </source>
</evidence>
<dbReference type="Pfam" id="PF00069">
    <property type="entry name" value="Pkinase"/>
    <property type="match status" value="1"/>
</dbReference>
<feature type="repeat" description="ANK" evidence="13">
    <location>
        <begin position="171"/>
        <end position="203"/>
    </location>
</feature>
<dbReference type="SUPFAM" id="SSF52058">
    <property type="entry name" value="L domain-like"/>
    <property type="match status" value="1"/>
</dbReference>
<feature type="binding site" evidence="14">
    <location>
        <position position="1650"/>
    </location>
    <ligand>
        <name>ATP</name>
        <dbReference type="ChEBI" id="CHEBI:30616"/>
    </ligand>
</feature>
<dbReference type="InterPro" id="IPR027417">
    <property type="entry name" value="P-loop_NTPase"/>
</dbReference>
<dbReference type="InterPro" id="IPR020859">
    <property type="entry name" value="ROC"/>
</dbReference>
<dbReference type="InterPro" id="IPR036322">
    <property type="entry name" value="WD40_repeat_dom_sf"/>
</dbReference>
<dbReference type="Gene3D" id="1.25.40.20">
    <property type="entry name" value="Ankyrin repeat-containing domain"/>
    <property type="match status" value="2"/>
</dbReference>
<evidence type="ECO:0000256" key="4">
    <source>
        <dbReference type="ARBA" id="ARBA00022614"/>
    </source>
</evidence>
<dbReference type="SUPFAM" id="SSF48403">
    <property type="entry name" value="Ankyrin repeat"/>
    <property type="match status" value="1"/>
</dbReference>
<dbReference type="EMBL" id="CAJHJT010000001">
    <property type="protein sequence ID" value="CAD6992164.1"/>
    <property type="molecule type" value="Genomic_DNA"/>
</dbReference>
<dbReference type="Proteomes" id="UP000606786">
    <property type="component" value="Unassembled WGS sequence"/>
</dbReference>
<dbReference type="Pfam" id="PF13855">
    <property type="entry name" value="LRR_8"/>
    <property type="match status" value="1"/>
</dbReference>
<dbReference type="PROSITE" id="PS00108">
    <property type="entry name" value="PROTEIN_KINASE_ST"/>
    <property type="match status" value="1"/>
</dbReference>
<dbReference type="InterPro" id="IPR017441">
    <property type="entry name" value="Protein_kinase_ATP_BS"/>
</dbReference>
<keyword evidence="8" id="KW-0418">Kinase</keyword>
<feature type="domain" description="Roc" evidence="16">
    <location>
        <begin position="804"/>
        <end position="1040"/>
    </location>
</feature>
<dbReference type="PROSITE" id="PS51424">
    <property type="entry name" value="ROC"/>
    <property type="match status" value="1"/>
</dbReference>
<name>A0A811TZ92_CERCA</name>
<evidence type="ECO:0000256" key="2">
    <source>
        <dbReference type="ARBA" id="ARBA00012513"/>
    </source>
</evidence>
<dbReference type="PROSITE" id="PS51450">
    <property type="entry name" value="LRR"/>
    <property type="match status" value="3"/>
</dbReference>
<dbReference type="GO" id="GO:0005524">
    <property type="term" value="F:ATP binding"/>
    <property type="evidence" value="ECO:0007669"/>
    <property type="project" value="UniProtKB-UniRule"/>
</dbReference>
<keyword evidence="10 13" id="KW-0040">ANK repeat</keyword>
<proteinExistence type="predicted"/>
<comment type="cofactor">
    <cofactor evidence="1">
        <name>Mg(2+)</name>
        <dbReference type="ChEBI" id="CHEBI:18420"/>
    </cofactor>
</comment>
<keyword evidence="5" id="KW-0808">Transferase</keyword>
<evidence type="ECO:0000256" key="3">
    <source>
        <dbReference type="ARBA" id="ARBA00022527"/>
    </source>
</evidence>
<dbReference type="InterPro" id="IPR008271">
    <property type="entry name" value="Ser/Thr_kinase_AS"/>
</dbReference>
<dbReference type="SMART" id="SM00248">
    <property type="entry name" value="ANK"/>
    <property type="match status" value="4"/>
</dbReference>
<sequence length="2339" mass="262807">MLLERFPDLIQQPTVERWLPLHAACINGHCNLVELLLRFKYPQYLYSSYRDEEGQWEWLLPFDPNAQDVTGQTSLYIASILGNKSLVNLLLNWRVKCQKTLSNDLGAGENSEIRGSCSDSTAITPTRRRISFGIQAIMSKLNIAGESEALLDEEKVCEKCPINLNILCGAARETALLAAVRGSFVDVAKLLLQHGGNPNIVAKPVEDHNDPKCIEEIYGLSNVPIAEACKQHLLPMVELLLKYGARDENGTALGVAISSRDEELLNRLLAVRVHPDSDYKINKKGLPAPVDVNVFLPSAKNISYSSMFPNVPTIIDWHNNTNVQLPFVRVDWLVRGVLQLNPKLLGHPMINEITLTAITRIDFSHNCLTVIPIEIFKLVSLKHLNMAQNKITSLPPPEQTPNNSKYTYNCPVLEELFIQDNRLITIPTEIFHLPSLTILDVSNNKLQEMPFDMWKAPKLRELNVAFNLLRDLPVPPMQTSTSYLSLDKLECESYSNSDFSNAYNTKSRNLDFHQLIHRNIWINSLDITDNEMKWNKSKNDEGASKLNSLNIANNLFTSIPTALPCLAVSLTRLNMSYNSLRSMGHVTSYPSTLKQLDLSHNEITCWPSLPRITTDFDPHLLCYSYVEPAGTEPIDESSVFIKPVVSGKTSSFRSTVLKSVCQHRRHLRLESLRTLILADNLLTRLQLSTDDATTLFNESDDADWNVVGVTKSKLIFPNLSMLDISNNCLKEIPASLHELSGLSVLNISGNVNITDLPPHLGLLSRLWNLNTRGCLLQEPLKSMIESKKYKTMDIIGYLKSIYEKSVIYARMKLMVVGVQGIGKTTLLDLLRQGGGSQKSRANENHWAKRMGHSRNASKSGFAGNISTVGVDIGTWVCEKRRKSTGSHGPVIFRTWDFGGQKEYYATHQYFLSKRSLYLVLWRITDGQKGLAEVLQWLGNIQARAPNSAVIIVGTHFDAVGARAPNSAVIIVGTHFDAVGVTFSAKEAEELQQIIREKFIAIPDAEKIGLPRVIDSIEISCRTLHNVRLLANIIYDTAFILRSPGSKEPLLLQKVPATYIALEDIVNVIATNLRTAGMDPVLNTEEYRKHVTEEMRLHHYKSFRDMAELNQATMFLHENGVILHYDDATLRDYYFLDPQWLCDMLAHVVTVREVNPFARTGIMKMDDLGLLFRNQKTQSSINRSYIISLLNKFEVALTWDSRTLLIPSLLPDSEDISFITGTTVKVFQRSRIRNLPTDCSNKINLVFTSHLTQDPPDLDVGLRRILLMTYFPSGFWSRIITRLLGDEQISEAIKTFYLPLNDKSLEFNLRTSLERETQWNLWQNGVSLSFGTVLLFKIWEIPLHGSSSARSFRNSTSRFKLKLDGVWSDLNLTSSSILEVHFPLINLGAYQVASNGDREFISKIEPNMSVIAKLLALAVDHIDLLLEDWYPALGTRFVHTSEGRFLITRLVLCPKCLLKVANVNSGGSNDDTNNSAEGGNSMQHGAFVSSLKKKKTCNRSNFKNSDVGAVNLFSSIVNSGRRERTSQDSLYLSDADSGVGHDSACSSRNTSVDGHPFYNQQDISNICYCWMVEECILSVYNQTKIVCPVHMEIQMSWLAPDVVFADIPERYNINSEDIVKGALLGRGAFGFVFKATCKVKATRSFQAVAMKMLQPVPPGPRAKESALLAYKVALGKWDRDPLQHACKAYCTARQELAVLLTLKHANIVPLVGICIKPLALVLELAPMGSLDSILRQYRRSGAHIGPHTFQILVLQAARAIEYLHRRRIIYRDLKSENVLVWDFPEPHSEDAPGNSVLIKIADYGISRQTAPNGSKGFGGTEGFMAPEIIRYNGEEEYTEKVDCFSFGMFIYEIISLRQPFEGHESIKECILEGSRPPLTHREIQFPSYCLDLMVLCWDDLPKKRPSASQIVSILTAPECIHLLDAISLSHSEKVVCGVFNVLTRTDDDTASLEIWLPSYNSRIDILDVSHSGNFLQNSSILCMDLLKMNHSPCPDVSNNINHSRSRSTPRKHNINMLCCCLIEDCIWIGDAAGNLHSYSTKNYTHIFSYMLDPVIKSPVISLVYLRNIDRVAIGLHNGRVFIVDATKIPTNCAFAEGTFVLTEICSGLILHSACSVIIENEYELWCGEMAGKINVFPLSKTGVCGHQSLCHSEEPNIIEDVKVARMCASDDFVFSCLYPGFIVYKWNVHKKQIENKLDCSKLLPCSESLKSIAIDEHLSLIKCQISALSSYGDELYIGTTWGCLIIIEVLTLRPITVFRPYENEIKSIISVPHPHFPLVATIGRRYRSLISRYMDTNNINENIQPATNPTPHLQGRNPNSRTFDTDNHIQVLLWRAKNWT</sequence>
<dbReference type="SUPFAM" id="SSF56112">
    <property type="entry name" value="Protein kinase-like (PK-like)"/>
    <property type="match status" value="1"/>
</dbReference>
<dbReference type="InterPro" id="IPR011009">
    <property type="entry name" value="Kinase-like_dom_sf"/>
</dbReference>
<dbReference type="Gene3D" id="3.40.50.300">
    <property type="entry name" value="P-loop containing nucleotide triphosphate hydrolases"/>
    <property type="match status" value="2"/>
</dbReference>
<feature type="domain" description="Protein kinase" evidence="15">
    <location>
        <begin position="1617"/>
        <end position="1923"/>
    </location>
</feature>
<dbReference type="FunFam" id="1.10.510.10:FF:000749">
    <property type="entry name" value="Leucine-rich repeat kinase, isoform C"/>
    <property type="match status" value="1"/>
</dbReference>
<evidence type="ECO:0000256" key="14">
    <source>
        <dbReference type="PROSITE-ProRule" id="PRU10141"/>
    </source>
</evidence>
<dbReference type="Gene3D" id="1.10.510.10">
    <property type="entry name" value="Transferase(Phosphotransferase) domain 1"/>
    <property type="match status" value="1"/>
</dbReference>
<evidence type="ECO:0000256" key="13">
    <source>
        <dbReference type="PROSITE-ProRule" id="PRU00023"/>
    </source>
</evidence>
<dbReference type="GO" id="GO:0005525">
    <property type="term" value="F:GTP binding"/>
    <property type="evidence" value="ECO:0007669"/>
    <property type="project" value="UniProtKB-KW"/>
</dbReference>
<evidence type="ECO:0000256" key="1">
    <source>
        <dbReference type="ARBA" id="ARBA00001946"/>
    </source>
</evidence>
<dbReference type="InterPro" id="IPR032171">
    <property type="entry name" value="COR-A"/>
</dbReference>
<dbReference type="EC" id="2.7.11.1" evidence="2"/>
<gene>
    <name evidence="17" type="ORF">CCAP1982_LOCUS1039</name>
</gene>
<dbReference type="Pfam" id="PF16095">
    <property type="entry name" value="COR-A"/>
    <property type="match status" value="1"/>
</dbReference>
<dbReference type="PANTHER" id="PTHR24198">
    <property type="entry name" value="ANKYRIN REPEAT AND PROTEIN KINASE DOMAIN-CONTAINING PROTEIN"/>
    <property type="match status" value="1"/>
</dbReference>
<reference evidence="17" key="1">
    <citation type="submission" date="2020-11" db="EMBL/GenBank/DDBJ databases">
        <authorList>
            <person name="Whitehead M."/>
        </authorList>
    </citation>
    <scope>NUCLEOTIDE SEQUENCE</scope>
    <source>
        <strain evidence="17">EGII</strain>
    </source>
</reference>
<evidence type="ECO:0000256" key="9">
    <source>
        <dbReference type="ARBA" id="ARBA00022840"/>
    </source>
</evidence>
<organism evidence="17 18">
    <name type="scientific">Ceratitis capitata</name>
    <name type="common">Mediterranean fruit fly</name>
    <name type="synonym">Tephritis capitata</name>
    <dbReference type="NCBI Taxonomy" id="7213"/>
    <lineage>
        <taxon>Eukaryota</taxon>
        <taxon>Metazoa</taxon>
        <taxon>Ecdysozoa</taxon>
        <taxon>Arthropoda</taxon>
        <taxon>Hexapoda</taxon>
        <taxon>Insecta</taxon>
        <taxon>Pterygota</taxon>
        <taxon>Neoptera</taxon>
        <taxon>Endopterygota</taxon>
        <taxon>Diptera</taxon>
        <taxon>Brachycera</taxon>
        <taxon>Muscomorpha</taxon>
        <taxon>Tephritoidea</taxon>
        <taxon>Tephritidae</taxon>
        <taxon>Ceratitis</taxon>
        <taxon>Ceratitis</taxon>
    </lineage>
</organism>
<keyword evidence="7 14" id="KW-0547">Nucleotide-binding</keyword>
<dbReference type="SMART" id="SM00369">
    <property type="entry name" value="LRR_TYP"/>
    <property type="match status" value="8"/>
</dbReference>
<evidence type="ECO:0000256" key="11">
    <source>
        <dbReference type="ARBA" id="ARBA00047899"/>
    </source>
</evidence>
<evidence type="ECO:0000313" key="18">
    <source>
        <dbReference type="Proteomes" id="UP000606786"/>
    </source>
</evidence>
<keyword evidence="18" id="KW-1185">Reference proteome</keyword>
<keyword evidence="3" id="KW-0723">Serine/threonine-protein kinase</keyword>
<dbReference type="SMART" id="SM00220">
    <property type="entry name" value="S_TKc"/>
    <property type="match status" value="1"/>
</dbReference>
<dbReference type="PROSITE" id="PS50011">
    <property type="entry name" value="PROTEIN_KINASE_DOM"/>
    <property type="match status" value="1"/>
</dbReference>
<dbReference type="Pfam" id="PF00023">
    <property type="entry name" value="Ank"/>
    <property type="match status" value="1"/>
</dbReference>
<dbReference type="SUPFAM" id="SSF52540">
    <property type="entry name" value="P-loop containing nucleoside triphosphate hydrolases"/>
    <property type="match status" value="1"/>
</dbReference>
<evidence type="ECO:0000259" key="16">
    <source>
        <dbReference type="PROSITE" id="PS51424"/>
    </source>
</evidence>
<dbReference type="Gene3D" id="3.80.10.10">
    <property type="entry name" value="Ribonuclease Inhibitor"/>
    <property type="match status" value="3"/>
</dbReference>
<dbReference type="InterPro" id="IPR036770">
    <property type="entry name" value="Ankyrin_rpt-contain_sf"/>
</dbReference>
<dbReference type="Gene3D" id="3.30.70.1390">
    <property type="entry name" value="ROC domain from the Parkinson's disease-associated leucine-rich repeat kinase 2"/>
    <property type="match status" value="1"/>
</dbReference>
<keyword evidence="4" id="KW-0433">Leucine-rich repeat</keyword>
<dbReference type="FunFam" id="3.80.10.10:FF:000484">
    <property type="entry name" value="Leucine-rich repeat kinase, isoform C"/>
    <property type="match status" value="1"/>
</dbReference>
<dbReference type="InterPro" id="IPR002110">
    <property type="entry name" value="Ankyrin_rpt"/>
</dbReference>
<dbReference type="SMART" id="SM00364">
    <property type="entry name" value="LRR_BAC"/>
    <property type="match status" value="7"/>
</dbReference>
<dbReference type="Pfam" id="PF23748">
    <property type="entry name" value="Beta-prop_LRRK2"/>
    <property type="match status" value="1"/>
</dbReference>
<evidence type="ECO:0000256" key="12">
    <source>
        <dbReference type="ARBA" id="ARBA00048679"/>
    </source>
</evidence>
<dbReference type="OrthoDB" id="10252328at2759"/>
<evidence type="ECO:0000256" key="5">
    <source>
        <dbReference type="ARBA" id="ARBA00022679"/>
    </source>
</evidence>
<dbReference type="SUPFAM" id="SSF50978">
    <property type="entry name" value="WD40 repeat-like"/>
    <property type="match status" value="1"/>
</dbReference>
<keyword evidence="9 14" id="KW-0067">ATP-binding</keyword>
<dbReference type="PROSITE" id="PS50088">
    <property type="entry name" value="ANK_REPEAT"/>
    <property type="match status" value="1"/>
</dbReference>
<dbReference type="InterPro" id="IPR000719">
    <property type="entry name" value="Prot_kinase_dom"/>
</dbReference>
<dbReference type="InterPro" id="IPR056602">
    <property type="entry name" value="Beta-prop_LRRK2"/>
</dbReference>
<dbReference type="PROSITE" id="PS00107">
    <property type="entry name" value="PROTEIN_KINASE_ATP"/>
    <property type="match status" value="1"/>
</dbReference>
<dbReference type="InterPro" id="IPR032675">
    <property type="entry name" value="LRR_dom_sf"/>
</dbReference>
<evidence type="ECO:0000313" key="17">
    <source>
        <dbReference type="EMBL" id="CAD6992164.1"/>
    </source>
</evidence>